<organism evidence="2 3">
    <name type="scientific">Streptomyces nigra</name>
    <dbReference type="NCBI Taxonomy" id="1827580"/>
    <lineage>
        <taxon>Bacteria</taxon>
        <taxon>Bacillati</taxon>
        <taxon>Actinomycetota</taxon>
        <taxon>Actinomycetes</taxon>
        <taxon>Kitasatosporales</taxon>
        <taxon>Streptomycetaceae</taxon>
        <taxon>Streptomyces</taxon>
    </lineage>
</organism>
<gene>
    <name evidence="2" type="ORF">OHU27_12310</name>
</gene>
<accession>A0ABZ1IXR8</accession>
<evidence type="ECO:0000256" key="1">
    <source>
        <dbReference type="SAM" id="MobiDB-lite"/>
    </source>
</evidence>
<feature type="compositionally biased region" description="Low complexity" evidence="1">
    <location>
        <begin position="31"/>
        <end position="42"/>
    </location>
</feature>
<reference evidence="2 3" key="1">
    <citation type="submission" date="2022-10" db="EMBL/GenBank/DDBJ databases">
        <title>The complete genomes of actinobacterial strains from the NBC collection.</title>
        <authorList>
            <person name="Joergensen T.S."/>
            <person name="Alvarez Arevalo M."/>
            <person name="Sterndorff E.B."/>
            <person name="Faurdal D."/>
            <person name="Vuksanovic O."/>
            <person name="Mourched A.-S."/>
            <person name="Charusanti P."/>
            <person name="Shaw S."/>
            <person name="Blin K."/>
            <person name="Weber T."/>
        </authorList>
    </citation>
    <scope>NUCLEOTIDE SEQUENCE [LARGE SCALE GENOMIC DNA]</scope>
    <source>
        <strain evidence="2 3">NBC_00206</strain>
    </source>
</reference>
<dbReference type="EMBL" id="CP108125">
    <property type="protein sequence ID" value="WTO83164.1"/>
    <property type="molecule type" value="Genomic_DNA"/>
</dbReference>
<dbReference type="RefSeq" id="WP_406257622.1">
    <property type="nucleotide sequence ID" value="NZ_CP108125.1"/>
</dbReference>
<protein>
    <submittedName>
        <fullName evidence="2">Uncharacterized protein</fullName>
    </submittedName>
</protein>
<sequence length="52" mass="5239">MSRPLVDTDQELCAAIAAFDSAPAGELTENGADPDPALPDGDSGNGLIRPAD</sequence>
<keyword evidence="3" id="KW-1185">Reference proteome</keyword>
<evidence type="ECO:0000313" key="2">
    <source>
        <dbReference type="EMBL" id="WTO83164.1"/>
    </source>
</evidence>
<evidence type="ECO:0000313" key="3">
    <source>
        <dbReference type="Proteomes" id="UP001622690"/>
    </source>
</evidence>
<dbReference type="Proteomes" id="UP001622690">
    <property type="component" value="Chromosome"/>
</dbReference>
<proteinExistence type="predicted"/>
<name>A0ABZ1IXR8_9ACTN</name>
<feature type="region of interest" description="Disordered" evidence="1">
    <location>
        <begin position="21"/>
        <end position="52"/>
    </location>
</feature>